<proteinExistence type="predicted"/>
<accession>A0A9W3BBJ4</accession>
<evidence type="ECO:0000256" key="1">
    <source>
        <dbReference type="SAM" id="SignalP"/>
    </source>
</evidence>
<dbReference type="GeneID" id="106053016"/>
<dbReference type="Proteomes" id="UP001165740">
    <property type="component" value="Chromosome 9"/>
</dbReference>
<organism evidence="2 3">
    <name type="scientific">Biomphalaria glabrata</name>
    <name type="common">Bloodfluke planorb</name>
    <name type="synonym">Freshwater snail</name>
    <dbReference type="NCBI Taxonomy" id="6526"/>
    <lineage>
        <taxon>Eukaryota</taxon>
        <taxon>Metazoa</taxon>
        <taxon>Spiralia</taxon>
        <taxon>Lophotrochozoa</taxon>
        <taxon>Mollusca</taxon>
        <taxon>Gastropoda</taxon>
        <taxon>Heterobranchia</taxon>
        <taxon>Euthyneura</taxon>
        <taxon>Panpulmonata</taxon>
        <taxon>Hygrophila</taxon>
        <taxon>Lymnaeoidea</taxon>
        <taxon>Planorbidae</taxon>
        <taxon>Biomphalaria</taxon>
    </lineage>
</organism>
<name>A0A9W3BBJ4_BIOGL</name>
<evidence type="ECO:0000313" key="3">
    <source>
        <dbReference type="RefSeq" id="XP_055896806.1"/>
    </source>
</evidence>
<feature type="chain" id="PRO_5040823068" evidence="1">
    <location>
        <begin position="21"/>
        <end position="484"/>
    </location>
</feature>
<sequence length="484" mass="55443">MAHLFLILGIFFVNLHFTEPQLFMCSRPDYDVLETTAVNECLYSRCVHCKSKISYQELNYTLAVKINETVWTLDKDNALYSTQDNLTQITFPFNDSLGFSLFDGPVQFQFSMSALEEDGNVTNETNPWTAPEQFKAPDFVCGSPDYDRSETPRYQVCRRNLCLECFSNATYQQINSQLAYKVKEHVYVSLGKQISMEHNKIRITFLFSHMPRISLAHDGPMHYQFSVSVLDNDFRWRKEISPLSEPFKYNTATEIYFSINGKNDSVVEVEDTVLSFLGKTNGYPPPVLDLRPQGTLMDFYLFDDIILQDNIPFNKTIHNHLVDGSFSCSTYDIHQEKTIFVLSRSQLRLYGYVSNAQDVDVQWVSYLKFKPDYVASISVYGYPAPKTMVLSSNGKNITDGVNLIYIPDKNRQAFGTIKVYFADQALLEKYASFNMTVDNGRLAIFTFDCADCDEPSPVHSDLSTSSVTLHWIIVLSFFVYLVSC</sequence>
<feature type="signal peptide" evidence="1">
    <location>
        <begin position="1"/>
        <end position="20"/>
    </location>
</feature>
<evidence type="ECO:0000313" key="2">
    <source>
        <dbReference type="Proteomes" id="UP001165740"/>
    </source>
</evidence>
<dbReference type="RefSeq" id="XP_055896806.1">
    <property type="nucleotide sequence ID" value="XM_056040831.1"/>
</dbReference>
<reference evidence="3" key="1">
    <citation type="submission" date="2025-08" db="UniProtKB">
        <authorList>
            <consortium name="RefSeq"/>
        </authorList>
    </citation>
    <scope>IDENTIFICATION</scope>
</reference>
<keyword evidence="1" id="KW-0732">Signal</keyword>
<gene>
    <name evidence="3" type="primary">LOC106053016</name>
</gene>
<dbReference type="AlphaFoldDB" id="A0A9W3BBJ4"/>
<dbReference type="OrthoDB" id="10277026at2759"/>
<keyword evidence="2" id="KW-1185">Reference proteome</keyword>
<protein>
    <submittedName>
        <fullName evidence="3">Uncharacterized protein LOC106053016 isoform X1</fullName>
    </submittedName>
</protein>